<evidence type="ECO:0000256" key="6">
    <source>
        <dbReference type="ARBA" id="ARBA00022603"/>
    </source>
</evidence>
<keyword evidence="7 12" id="KW-0808">Transferase</keyword>
<evidence type="ECO:0000256" key="5">
    <source>
        <dbReference type="ARBA" id="ARBA00022490"/>
    </source>
</evidence>
<evidence type="ECO:0000256" key="9">
    <source>
        <dbReference type="ARBA" id="ARBA00030757"/>
    </source>
</evidence>
<comment type="similarity">
    <text evidence="2">Belongs to the methyltransferase superfamily. L-isoaspartyl/D-aspartyl protein methyltransferase family.</text>
</comment>
<dbReference type="CDD" id="cd02440">
    <property type="entry name" value="AdoMet_MTases"/>
    <property type="match status" value="1"/>
</dbReference>
<evidence type="ECO:0000256" key="7">
    <source>
        <dbReference type="ARBA" id="ARBA00022679"/>
    </source>
</evidence>
<proteinExistence type="inferred from homology"/>
<dbReference type="OrthoDB" id="3501659at2"/>
<evidence type="ECO:0000256" key="1">
    <source>
        <dbReference type="ARBA" id="ARBA00004496"/>
    </source>
</evidence>
<gene>
    <name evidence="12" type="ORF">E1284_14925</name>
</gene>
<keyword evidence="5" id="KW-0963">Cytoplasm</keyword>
<dbReference type="Gene3D" id="3.40.50.150">
    <property type="entry name" value="Vaccinia Virus protein VP39"/>
    <property type="match status" value="1"/>
</dbReference>
<dbReference type="PANTHER" id="PTHR11579:SF0">
    <property type="entry name" value="PROTEIN-L-ISOASPARTATE(D-ASPARTATE) O-METHYLTRANSFERASE"/>
    <property type="match status" value="1"/>
</dbReference>
<evidence type="ECO:0000256" key="10">
    <source>
        <dbReference type="ARBA" id="ARBA00031323"/>
    </source>
</evidence>
<dbReference type="GO" id="GO:0004719">
    <property type="term" value="F:protein-L-isoaspartate (D-aspartate) O-methyltransferase activity"/>
    <property type="evidence" value="ECO:0007669"/>
    <property type="project" value="UniProtKB-EC"/>
</dbReference>
<dbReference type="NCBIfam" id="TIGR04188">
    <property type="entry name" value="methyltr_grsp"/>
    <property type="match status" value="1"/>
</dbReference>
<keyword evidence="6 12" id="KW-0489">Methyltransferase</keyword>
<evidence type="ECO:0000313" key="12">
    <source>
        <dbReference type="EMBL" id="TDC15657.1"/>
    </source>
</evidence>
<dbReference type="AlphaFoldDB" id="A0A4R4P4Q6"/>
<comment type="subcellular location">
    <subcellularLocation>
        <location evidence="1">Cytoplasm</location>
    </subcellularLocation>
</comment>
<evidence type="ECO:0000256" key="3">
    <source>
        <dbReference type="ARBA" id="ARBA00011890"/>
    </source>
</evidence>
<dbReference type="InterPro" id="IPR000682">
    <property type="entry name" value="PCMT"/>
</dbReference>
<reference evidence="12 13" key="1">
    <citation type="submission" date="2019-03" db="EMBL/GenBank/DDBJ databases">
        <title>Draft genome sequences of novel Actinobacteria.</title>
        <authorList>
            <person name="Sahin N."/>
            <person name="Ay H."/>
            <person name="Saygin H."/>
        </authorList>
    </citation>
    <scope>NUCLEOTIDE SEQUENCE [LARGE SCALE GENOMIC DNA]</scope>
    <source>
        <strain evidence="12 13">DSM 45347</strain>
    </source>
</reference>
<dbReference type="EC" id="2.1.1.77" evidence="3"/>
<evidence type="ECO:0000256" key="2">
    <source>
        <dbReference type="ARBA" id="ARBA00005369"/>
    </source>
</evidence>
<evidence type="ECO:0000256" key="8">
    <source>
        <dbReference type="ARBA" id="ARBA00022691"/>
    </source>
</evidence>
<protein>
    <recommendedName>
        <fullName evidence="4">Protein-L-isoaspartate O-methyltransferase</fullName>
        <ecNumber evidence="3">2.1.1.77</ecNumber>
    </recommendedName>
    <alternativeName>
        <fullName evidence="11">L-isoaspartyl protein carboxyl methyltransferase</fullName>
    </alternativeName>
    <alternativeName>
        <fullName evidence="9">Protein L-isoaspartyl methyltransferase</fullName>
    </alternativeName>
    <alternativeName>
        <fullName evidence="10">Protein-beta-aspartate methyltransferase</fullName>
    </alternativeName>
</protein>
<dbReference type="EMBL" id="SMJW01000063">
    <property type="protein sequence ID" value="TDC15657.1"/>
    <property type="molecule type" value="Genomic_DNA"/>
</dbReference>
<accession>A0A4R4P4Q6</accession>
<evidence type="ECO:0000256" key="11">
    <source>
        <dbReference type="ARBA" id="ARBA00031350"/>
    </source>
</evidence>
<dbReference type="Proteomes" id="UP000295431">
    <property type="component" value="Unassembled WGS sequence"/>
</dbReference>
<dbReference type="InterPro" id="IPR029063">
    <property type="entry name" value="SAM-dependent_MTases_sf"/>
</dbReference>
<keyword evidence="8" id="KW-0949">S-adenosyl-L-methionine</keyword>
<comment type="caution">
    <text evidence="12">The sequence shown here is derived from an EMBL/GenBank/DDBJ whole genome shotgun (WGS) entry which is preliminary data.</text>
</comment>
<keyword evidence="13" id="KW-1185">Reference proteome</keyword>
<dbReference type="PANTHER" id="PTHR11579">
    <property type="entry name" value="PROTEIN-L-ISOASPARTATE O-METHYLTRANSFERASE"/>
    <property type="match status" value="1"/>
</dbReference>
<sequence length="414" mass="44150">MARPSLRVADRGVDRRCAGEGHALTGTDHDAGGRAAALADRLFRAGDIGDPAWRIAFARVPRHVFVPSYGRYEHAAEGTQYVLVSGDEPGQCEEWLNGVYSDETLITQINGRPVEAALPGGRGTGAWTSSSTAPGLMARMLEALDVADGMTVLEIGTGTGYNAALLSERLAAHNVTSVDISEQLVDTARRRLQSLGYRPAVAAVDGREGHPGRAPYERIIATCAFPSIPPAWLDQLKPGGLVLVNIAGGIGGAMAVARMDEGGTATGRYLPEWAGFMPARSLGSTPEPNYPEAECSRETPLGPGALDDAAFAFLAQLHVGEAAPYWATHEDGFQLYGLGAPDGSWAEVHPTREHGLRRVEQGGPRRLWDLIESAGQTWHDLGRPDWSSFGITATAAEQRVWFATPAGPSWRLPS</sequence>
<name>A0A4R4P4Q6_9ACTN</name>
<evidence type="ECO:0000256" key="4">
    <source>
        <dbReference type="ARBA" id="ARBA00013346"/>
    </source>
</evidence>
<organism evidence="12 13">
    <name type="scientific">Actinomadura bangladeshensis</name>
    <dbReference type="NCBI Taxonomy" id="453573"/>
    <lineage>
        <taxon>Bacteria</taxon>
        <taxon>Bacillati</taxon>
        <taxon>Actinomycetota</taxon>
        <taxon>Actinomycetes</taxon>
        <taxon>Streptosporangiales</taxon>
        <taxon>Thermomonosporaceae</taxon>
        <taxon>Actinomadura</taxon>
    </lineage>
</organism>
<evidence type="ECO:0000313" key="13">
    <source>
        <dbReference type="Proteomes" id="UP000295431"/>
    </source>
</evidence>
<dbReference type="GO" id="GO:0005737">
    <property type="term" value="C:cytoplasm"/>
    <property type="evidence" value="ECO:0007669"/>
    <property type="project" value="UniProtKB-SubCell"/>
</dbReference>
<dbReference type="GO" id="GO:0032259">
    <property type="term" value="P:methylation"/>
    <property type="evidence" value="ECO:0007669"/>
    <property type="project" value="UniProtKB-KW"/>
</dbReference>
<dbReference type="SUPFAM" id="SSF53335">
    <property type="entry name" value="S-adenosyl-L-methionine-dependent methyltransferases"/>
    <property type="match status" value="1"/>
</dbReference>
<dbReference type="InterPro" id="IPR026448">
    <property type="entry name" value="Methyltr_grasp"/>
</dbReference>
<dbReference type="Pfam" id="PF01135">
    <property type="entry name" value="PCMT"/>
    <property type="match status" value="1"/>
</dbReference>